<comment type="caution">
    <text evidence="1">The sequence shown here is derived from an EMBL/GenBank/DDBJ whole genome shotgun (WGS) entry which is preliminary data.</text>
</comment>
<organism evidence="1 2">
    <name type="scientific">Aphanomyces astaci</name>
    <name type="common">Crayfish plague agent</name>
    <dbReference type="NCBI Taxonomy" id="112090"/>
    <lineage>
        <taxon>Eukaryota</taxon>
        <taxon>Sar</taxon>
        <taxon>Stramenopiles</taxon>
        <taxon>Oomycota</taxon>
        <taxon>Saprolegniomycetes</taxon>
        <taxon>Saprolegniales</taxon>
        <taxon>Verrucalvaceae</taxon>
        <taxon>Aphanomyces</taxon>
    </lineage>
</organism>
<dbReference type="Proteomes" id="UP000266239">
    <property type="component" value="Unassembled WGS sequence"/>
</dbReference>
<name>A0A397C4T2_APHAT</name>
<evidence type="ECO:0000313" key="1">
    <source>
        <dbReference type="EMBL" id="RHY37482.1"/>
    </source>
</evidence>
<dbReference type="AlphaFoldDB" id="A0A397C4T2"/>
<sequence>MHRPLLPKSTKARAARLAVLSATLIMTSGAGVYGMFDTSQLCHANDLMTLESSTTTLFPFIRPIDGSGSVNLTELVAYLERDSHDTIRAIQTAATSSTKQVKDEYFHHATCLANAFNSVVPEGGIVESPDQLEKVVQRCRPPLFPPLMAAIPTTTATPANSTDQVANKLYSRQEIIAFINAKTKSPWVLQCTLDALDQEVLCLSYKLVTCLTLVGDSFHPQLGL</sequence>
<accession>A0A397C4T2</accession>
<proteinExistence type="predicted"/>
<reference evidence="1 2" key="1">
    <citation type="submission" date="2018-08" db="EMBL/GenBank/DDBJ databases">
        <title>Aphanomyces genome sequencing and annotation.</title>
        <authorList>
            <person name="Minardi D."/>
            <person name="Oidtmann B."/>
            <person name="Van Der Giezen M."/>
            <person name="Studholme D.J."/>
        </authorList>
    </citation>
    <scope>NUCLEOTIDE SEQUENCE [LARGE SCALE GENOMIC DNA]</scope>
    <source>
        <strain evidence="1 2">Yx</strain>
    </source>
</reference>
<dbReference type="EMBL" id="QUTA01000580">
    <property type="protein sequence ID" value="RHY37482.1"/>
    <property type="molecule type" value="Genomic_DNA"/>
</dbReference>
<gene>
    <name evidence="1" type="ORF">DYB25_012330</name>
</gene>
<evidence type="ECO:0000313" key="2">
    <source>
        <dbReference type="Proteomes" id="UP000266239"/>
    </source>
</evidence>
<dbReference type="VEuPathDB" id="FungiDB:H257_12064"/>
<protein>
    <submittedName>
        <fullName evidence="1">Uncharacterized protein</fullName>
    </submittedName>
</protein>